<dbReference type="GO" id="GO:0005576">
    <property type="term" value="C:extracellular region"/>
    <property type="evidence" value="ECO:0007669"/>
    <property type="project" value="TreeGrafter"/>
</dbReference>
<dbReference type="PANTHER" id="PTHR37549">
    <property type="entry name" value="LIPOPROTEIN LPRI"/>
    <property type="match status" value="1"/>
</dbReference>
<feature type="signal peptide" evidence="2">
    <location>
        <begin position="1"/>
        <end position="21"/>
    </location>
</feature>
<keyword evidence="2" id="KW-0732">Signal</keyword>
<evidence type="ECO:0000256" key="1">
    <source>
        <dbReference type="SAM" id="MobiDB-lite"/>
    </source>
</evidence>
<proteinExistence type="predicted"/>
<dbReference type="Proteomes" id="UP000199706">
    <property type="component" value="Unassembled WGS sequence"/>
</dbReference>
<dbReference type="RefSeq" id="WP_090685609.1">
    <property type="nucleotide sequence ID" value="NZ_CADERL010000012.1"/>
</dbReference>
<evidence type="ECO:0000313" key="4">
    <source>
        <dbReference type="Proteomes" id="UP000199706"/>
    </source>
</evidence>
<accession>A0A1G7YWA5</accession>
<dbReference type="AlphaFoldDB" id="A0A1G7YWA5"/>
<gene>
    <name evidence="3" type="ORF">SAMN05216466_106347</name>
</gene>
<dbReference type="EMBL" id="FNCJ01000006">
    <property type="protein sequence ID" value="SDH00852.1"/>
    <property type="molecule type" value="Genomic_DNA"/>
</dbReference>
<name>A0A1G7YWA5_9BURK</name>
<evidence type="ECO:0008006" key="5">
    <source>
        <dbReference type="Google" id="ProtNLM"/>
    </source>
</evidence>
<evidence type="ECO:0000256" key="2">
    <source>
        <dbReference type="SAM" id="SignalP"/>
    </source>
</evidence>
<dbReference type="OrthoDB" id="5450120at2"/>
<reference evidence="3 4" key="1">
    <citation type="submission" date="2016-10" db="EMBL/GenBank/DDBJ databases">
        <authorList>
            <person name="de Groot N.N."/>
        </authorList>
    </citation>
    <scope>NUCLEOTIDE SEQUENCE [LARGE SCALE GENOMIC DNA]</scope>
    <source>
        <strain evidence="3 4">LMG 2247</strain>
    </source>
</reference>
<organism evidence="3 4">
    <name type="scientific">Paraburkholderia phenazinium</name>
    <dbReference type="NCBI Taxonomy" id="60549"/>
    <lineage>
        <taxon>Bacteria</taxon>
        <taxon>Pseudomonadati</taxon>
        <taxon>Pseudomonadota</taxon>
        <taxon>Betaproteobacteria</taxon>
        <taxon>Burkholderiales</taxon>
        <taxon>Burkholderiaceae</taxon>
        <taxon>Paraburkholderia</taxon>
    </lineage>
</organism>
<sequence length="235" mass="25691">MKIFRTVILASLLLNHPSAHATSFDCNRGRSVPEQLICHRADLSKLDDELGKLYRQARRSVANPKALRADSDSKWAWREANCADEACLRTWYSGRIEELQRLLASLQQGEPAQPDAPDQSGAPAPHLRELPRDPGRRVLARAQPDASAVESAAQTEAAVAAAPTASPVAEHASTPLPRHALPLQCTAADPGMAWHDQCATVLKQDTRWQYPSHSGDWFCKLATLAQSPAEPLAEQ</sequence>
<dbReference type="PANTHER" id="PTHR37549:SF1">
    <property type="entry name" value="LIPOPROTEIN LPRI"/>
    <property type="match status" value="1"/>
</dbReference>
<evidence type="ECO:0000313" key="3">
    <source>
        <dbReference type="EMBL" id="SDH00852.1"/>
    </source>
</evidence>
<feature type="chain" id="PRO_5011574692" description="Lysozyme inhibitor LprI N-terminal domain-containing protein" evidence="2">
    <location>
        <begin position="22"/>
        <end position="235"/>
    </location>
</feature>
<dbReference type="InterPro" id="IPR052755">
    <property type="entry name" value="Lysozyme_Inhibitor_LprI"/>
</dbReference>
<protein>
    <recommendedName>
        <fullName evidence="5">Lysozyme inhibitor LprI N-terminal domain-containing protein</fullName>
    </recommendedName>
</protein>
<feature type="region of interest" description="Disordered" evidence="1">
    <location>
        <begin position="107"/>
        <end position="134"/>
    </location>
</feature>